<dbReference type="InterPro" id="IPR050406">
    <property type="entry name" value="FGGY_Carb_Kinase"/>
</dbReference>
<dbReference type="PANTHER" id="PTHR43095:SF2">
    <property type="entry name" value="GLUCONOKINASE"/>
    <property type="match status" value="1"/>
</dbReference>
<dbReference type="GO" id="GO:0005975">
    <property type="term" value="P:carbohydrate metabolic process"/>
    <property type="evidence" value="ECO:0007669"/>
    <property type="project" value="InterPro"/>
</dbReference>
<evidence type="ECO:0000256" key="3">
    <source>
        <dbReference type="ARBA" id="ARBA00022777"/>
    </source>
</evidence>
<dbReference type="Proteomes" id="UP000295558">
    <property type="component" value="Unassembled WGS sequence"/>
</dbReference>
<reference evidence="5 6" key="1">
    <citation type="submission" date="2019-03" db="EMBL/GenBank/DDBJ databases">
        <title>Genomic Encyclopedia of Type Strains, Phase III (KMG-III): the genomes of soil and plant-associated and newly described type strains.</title>
        <authorList>
            <person name="Whitman W."/>
        </authorList>
    </citation>
    <scope>NUCLEOTIDE SEQUENCE [LARGE SCALE GENOMIC DNA]</scope>
    <source>
        <strain evidence="5 6">CECT 7972</strain>
    </source>
</reference>
<evidence type="ECO:0000313" key="5">
    <source>
        <dbReference type="EMBL" id="TDR51197.1"/>
    </source>
</evidence>
<dbReference type="PANTHER" id="PTHR43095">
    <property type="entry name" value="SUGAR KINASE"/>
    <property type="match status" value="1"/>
</dbReference>
<keyword evidence="3 5" id="KW-0418">Kinase</keyword>
<dbReference type="GO" id="GO:0016301">
    <property type="term" value="F:kinase activity"/>
    <property type="evidence" value="ECO:0007669"/>
    <property type="project" value="UniProtKB-KW"/>
</dbReference>
<dbReference type="Pfam" id="PF02782">
    <property type="entry name" value="FGGY_C"/>
    <property type="match status" value="1"/>
</dbReference>
<dbReference type="RefSeq" id="WP_077913429.1">
    <property type="nucleotide sequence ID" value="NZ_SNZK01000014.1"/>
</dbReference>
<evidence type="ECO:0000256" key="1">
    <source>
        <dbReference type="ARBA" id="ARBA00009156"/>
    </source>
</evidence>
<protein>
    <submittedName>
        <fullName evidence="5">Carbohydrate kinase of FGGY family protein</fullName>
    </submittedName>
</protein>
<organism evidence="5 6">
    <name type="scientific">Listeria rocourtiae</name>
    <dbReference type="NCBI Taxonomy" id="647910"/>
    <lineage>
        <taxon>Bacteria</taxon>
        <taxon>Bacillati</taxon>
        <taxon>Bacillota</taxon>
        <taxon>Bacilli</taxon>
        <taxon>Bacillales</taxon>
        <taxon>Listeriaceae</taxon>
        <taxon>Listeria</taxon>
    </lineage>
</organism>
<gene>
    <name evidence="5" type="ORF">DFP96_11428</name>
</gene>
<comment type="similarity">
    <text evidence="1">Belongs to the FGGY kinase family.</text>
</comment>
<proteinExistence type="inferred from homology"/>
<accession>A0A4R6ZG19</accession>
<dbReference type="AlphaFoldDB" id="A0A4R6ZG19"/>
<dbReference type="InterPro" id="IPR043129">
    <property type="entry name" value="ATPase_NBD"/>
</dbReference>
<dbReference type="EMBL" id="SNZK01000014">
    <property type="protein sequence ID" value="TDR51197.1"/>
    <property type="molecule type" value="Genomic_DNA"/>
</dbReference>
<dbReference type="OrthoDB" id="9805576at2"/>
<evidence type="ECO:0000313" key="6">
    <source>
        <dbReference type="Proteomes" id="UP000295558"/>
    </source>
</evidence>
<keyword evidence="6" id="KW-1185">Reference proteome</keyword>
<evidence type="ECO:0000256" key="2">
    <source>
        <dbReference type="ARBA" id="ARBA00022679"/>
    </source>
</evidence>
<keyword evidence="2" id="KW-0808">Transferase</keyword>
<dbReference type="InterPro" id="IPR018485">
    <property type="entry name" value="FGGY_C"/>
</dbReference>
<feature type="domain" description="Carbohydrate kinase FGGY C-terminal" evidence="4">
    <location>
        <begin position="7"/>
        <end position="68"/>
    </location>
</feature>
<dbReference type="STRING" id="1265846.PROCOU_13223"/>
<dbReference type="Gene3D" id="3.30.420.40">
    <property type="match status" value="1"/>
</dbReference>
<sequence length="130" mass="14912">MGIARISFNHKRAHFIRAILEGIAFNLAHVYEVMSDPHDKIHVTGGLSQSPVWCQLVADVFDREVIVPTLELTKKLPPSHVYQPNSENVTIYNELKPIFQQITTQLMGSYERLIDWQKSQVNGKIETNNR</sequence>
<evidence type="ECO:0000259" key="4">
    <source>
        <dbReference type="Pfam" id="PF02782"/>
    </source>
</evidence>
<dbReference type="SUPFAM" id="SSF53067">
    <property type="entry name" value="Actin-like ATPase domain"/>
    <property type="match status" value="1"/>
</dbReference>
<name>A0A4R6ZG19_9LIST</name>
<comment type="caution">
    <text evidence="5">The sequence shown here is derived from an EMBL/GenBank/DDBJ whole genome shotgun (WGS) entry which is preliminary data.</text>
</comment>